<keyword evidence="1" id="KW-0732">Signal</keyword>
<evidence type="ECO:0000313" key="2">
    <source>
        <dbReference type="EMBL" id="TYI11018.1"/>
    </source>
</evidence>
<protein>
    <recommendedName>
        <fullName evidence="4">Secreted protein</fullName>
    </recommendedName>
</protein>
<feature type="chain" id="PRO_5022778683" description="Secreted protein" evidence="1">
    <location>
        <begin position="17"/>
        <end position="83"/>
    </location>
</feature>
<evidence type="ECO:0008006" key="4">
    <source>
        <dbReference type="Google" id="ProtNLM"/>
    </source>
</evidence>
<sequence length="83" mass="9906">MKIRSFFFLFLSVSFRKNILRLAEICKLEITWWSGVSETVPFGMFSTRHCLTFPVLFVDVLARHEFPNFSIFPFFFFPVIDQD</sequence>
<evidence type="ECO:0000313" key="3">
    <source>
        <dbReference type="Proteomes" id="UP000322667"/>
    </source>
</evidence>
<proteinExistence type="predicted"/>
<name>A0A5D2P3X0_GOSTO</name>
<keyword evidence="3" id="KW-1185">Reference proteome</keyword>
<dbReference type="EMBL" id="CM017618">
    <property type="protein sequence ID" value="TYI11018.1"/>
    <property type="molecule type" value="Genomic_DNA"/>
</dbReference>
<dbReference type="Proteomes" id="UP000322667">
    <property type="component" value="Chromosome A09"/>
</dbReference>
<dbReference type="AlphaFoldDB" id="A0A5D2P3X0"/>
<organism evidence="2 3">
    <name type="scientific">Gossypium tomentosum</name>
    <name type="common">Hawaiian cotton</name>
    <name type="synonym">Gossypium sandvicense</name>
    <dbReference type="NCBI Taxonomy" id="34277"/>
    <lineage>
        <taxon>Eukaryota</taxon>
        <taxon>Viridiplantae</taxon>
        <taxon>Streptophyta</taxon>
        <taxon>Embryophyta</taxon>
        <taxon>Tracheophyta</taxon>
        <taxon>Spermatophyta</taxon>
        <taxon>Magnoliopsida</taxon>
        <taxon>eudicotyledons</taxon>
        <taxon>Gunneridae</taxon>
        <taxon>Pentapetalae</taxon>
        <taxon>rosids</taxon>
        <taxon>malvids</taxon>
        <taxon>Malvales</taxon>
        <taxon>Malvaceae</taxon>
        <taxon>Malvoideae</taxon>
        <taxon>Gossypium</taxon>
    </lineage>
</organism>
<reference evidence="2 3" key="1">
    <citation type="submission" date="2019-07" db="EMBL/GenBank/DDBJ databases">
        <title>WGS assembly of Gossypium tomentosum.</title>
        <authorList>
            <person name="Chen Z.J."/>
            <person name="Sreedasyam A."/>
            <person name="Ando A."/>
            <person name="Song Q."/>
            <person name="De L."/>
            <person name="Hulse-Kemp A."/>
            <person name="Ding M."/>
            <person name="Ye W."/>
            <person name="Kirkbride R."/>
            <person name="Jenkins J."/>
            <person name="Plott C."/>
            <person name="Lovell J."/>
            <person name="Lin Y.-M."/>
            <person name="Vaughn R."/>
            <person name="Liu B."/>
            <person name="Li W."/>
            <person name="Simpson S."/>
            <person name="Scheffler B."/>
            <person name="Saski C."/>
            <person name="Grover C."/>
            <person name="Hu G."/>
            <person name="Conover J."/>
            <person name="Carlson J."/>
            <person name="Shu S."/>
            <person name="Boston L."/>
            <person name="Williams M."/>
            <person name="Peterson D."/>
            <person name="Mcgee K."/>
            <person name="Jones D."/>
            <person name="Wendel J."/>
            <person name="Stelly D."/>
            <person name="Grimwood J."/>
            <person name="Schmutz J."/>
        </authorList>
    </citation>
    <scope>NUCLEOTIDE SEQUENCE [LARGE SCALE GENOMIC DNA]</scope>
    <source>
        <strain evidence="2">7179.01</strain>
    </source>
</reference>
<gene>
    <name evidence="2" type="ORF">ES332_A09G182100v1</name>
</gene>
<feature type="signal peptide" evidence="1">
    <location>
        <begin position="1"/>
        <end position="16"/>
    </location>
</feature>
<evidence type="ECO:0000256" key="1">
    <source>
        <dbReference type="SAM" id="SignalP"/>
    </source>
</evidence>
<accession>A0A5D2P3X0</accession>